<keyword evidence="4" id="KW-1003">Cell membrane</keyword>
<dbReference type="Gene3D" id="3.30.70.1320">
    <property type="entry name" value="Multidrug efflux transporter AcrB pore domain like"/>
    <property type="match status" value="1"/>
</dbReference>
<keyword evidence="5 9" id="KW-0997">Cell inner membrane</keyword>
<evidence type="ECO:0000256" key="8">
    <source>
        <dbReference type="ARBA" id="ARBA00023136"/>
    </source>
</evidence>
<keyword evidence="8 9" id="KW-0472">Membrane</keyword>
<name>A0ABN7HNV5_9BURK</name>
<dbReference type="InterPro" id="IPR027463">
    <property type="entry name" value="AcrB_DN_DC_subdom"/>
</dbReference>
<feature type="transmembrane region" description="Helical" evidence="9">
    <location>
        <begin position="1006"/>
        <end position="1025"/>
    </location>
</feature>
<dbReference type="InterPro" id="IPR001036">
    <property type="entry name" value="Acrflvin-R"/>
</dbReference>
<evidence type="ECO:0000313" key="11">
    <source>
        <dbReference type="EMBL" id="CAD6529004.1"/>
    </source>
</evidence>
<protein>
    <recommendedName>
        <fullName evidence="9">Efflux pump membrane transporter</fullName>
    </recommendedName>
</protein>
<feature type="transmembrane region" description="Helical" evidence="9">
    <location>
        <begin position="1037"/>
        <end position="1063"/>
    </location>
</feature>
<keyword evidence="6 9" id="KW-0812">Transmembrane</keyword>
<dbReference type="EMBL" id="CAJHCP010000004">
    <property type="protein sequence ID" value="CAD6529004.1"/>
    <property type="molecule type" value="Genomic_DNA"/>
</dbReference>
<proteinExistence type="inferred from homology"/>
<evidence type="ECO:0000256" key="2">
    <source>
        <dbReference type="ARBA" id="ARBA00010942"/>
    </source>
</evidence>
<dbReference type="SUPFAM" id="SSF82714">
    <property type="entry name" value="Multidrug efflux transporter AcrB TolC docking domain, DN and DC subdomains"/>
    <property type="match status" value="2"/>
</dbReference>
<comment type="caution">
    <text evidence="9">Lacks conserved residue(s) required for the propagation of feature annotation.</text>
</comment>
<accession>A0ABN7HNV5</accession>
<evidence type="ECO:0000256" key="9">
    <source>
        <dbReference type="RuleBase" id="RU364070"/>
    </source>
</evidence>
<gene>
    <name evidence="11" type="primary">ttgB</name>
    <name evidence="11" type="ORF">LMG28140_02224</name>
</gene>
<dbReference type="PRINTS" id="PR00702">
    <property type="entry name" value="ACRIFLAVINRP"/>
</dbReference>
<feature type="transmembrane region" description="Helical" evidence="9">
    <location>
        <begin position="934"/>
        <end position="955"/>
    </location>
</feature>
<organism evidence="11 12">
    <name type="scientific">Paraburkholderia metrosideri</name>
    <dbReference type="NCBI Taxonomy" id="580937"/>
    <lineage>
        <taxon>Bacteria</taxon>
        <taxon>Pseudomonadati</taxon>
        <taxon>Pseudomonadota</taxon>
        <taxon>Betaproteobacteria</taxon>
        <taxon>Burkholderiales</taxon>
        <taxon>Burkholderiaceae</taxon>
        <taxon>Paraburkholderia</taxon>
    </lineage>
</organism>
<comment type="subcellular location">
    <subcellularLocation>
        <location evidence="1 9">Cell inner membrane</location>
        <topology evidence="1 9">Multi-pass membrane protein</topology>
    </subcellularLocation>
</comment>
<evidence type="ECO:0000256" key="10">
    <source>
        <dbReference type="SAM" id="MobiDB-lite"/>
    </source>
</evidence>
<dbReference type="RefSeq" id="WP_201642315.1">
    <property type="nucleotide sequence ID" value="NZ_CAJHCP010000004.1"/>
</dbReference>
<feature type="transmembrane region" description="Helical" evidence="9">
    <location>
        <begin position="908"/>
        <end position="927"/>
    </location>
</feature>
<sequence length="1119" mass="118959">MPNFFINRPVFAWVIAILICLFGIISVHSMGIDSYPDIAPPEVTVTANYPGASAQTMESTVTQVIEQQLTGIDNLLYFSSSSSSNGQTTITLTFATGTNPDIAQVQVQNKVTLAEPLLPSQVTQQGVVVAKASPDILMFVALQSTNPAIDAGRLSDILASQIQPNIGRVSGVGNTTLLGSEYAMRIWLDPDKLQSYGLSTTQVLNAVSGQNAQFAAGSLGADPAIKGQVFTATVTGDRLFSSLKQFQDIILLANSNGTTVKLSDVARISFGSQTYGFAPVYNGKPAGGMAVFLLPGANALSVAKAVKAEMAILARDLPQGVTWSVPYDTTPFITASIIDVIRTLIEAIVLVFFVMLIFLQNLRATIIPTLVIPVALLGTFIGLSALHYTLNQLTLFGMVLAIGIVVDDAIVVIENVERIMTEEGLEPRAATRKAMGQITGAIIAITVVLSAVFIPSALQPGATGIIYAQFALTIAVSMGFSAFLAMSFTPSLCAAILKPEHENKKNWFYRWFDRSFDWTSKKYLGHAGKAVGHAPRWMVVFVLVVVLTGFLYTKLPTSFVPDEDQGFVLALINLPPGSTLQRTNHVMDEVRTTLLNSAVGKDIVGIFQPEGFSFVGTSENVGMSFIKLADWDKRSRTAMQLIPQMNGILHGISDAQIFAVNLPTIRGLSQFGGIDMYLQARSGQSREELGQAQGTLLMAAAKSPALFGIRPNSLPSAPQLDVAVDRSQAEAMGLSLTDVYDTLEMQLAPFYINQFTYGGRVKRVYIQADAPFRMDMSAFQHLYTPSLFTNSTGTGTGTTASQSSSATTTSANGFTMAENPSPANTSISPYNMVPLSSVVNAKWTFGPSVLPRYNGYSAIEIVGNSAPGYSTGQAIDVLQNIVDHQLPTGFAADWTGQSFQELLSGSSATTLLMLSIVVVFLCLAALYESWSIPVAVLLVVPLGMLGMLVFCLAFSVPNDIYFKIGLVTVIGLAAKNAILIVEFAVESQQQGMTLRDAVLTAARLRLRPILMTSAAFILGVFPLVISSGAGASSRHEIGTGVIGGMLFATAFGLLLIPVFYVVVRQLLGDKLDEVSKKMPHHDGDGEDGHDPHDGGKPGGGGPDGGGPGGTSSAGEGTPA</sequence>
<feature type="compositionally biased region" description="Basic and acidic residues" evidence="10">
    <location>
        <begin position="1076"/>
        <end position="1095"/>
    </location>
</feature>
<dbReference type="PANTHER" id="PTHR32063:SF13">
    <property type="entry name" value="MULTIDRUG EFFLUX PUMP SUBUNIT ACRB-RELATED"/>
    <property type="match status" value="1"/>
</dbReference>
<feature type="compositionally biased region" description="Gly residues" evidence="10">
    <location>
        <begin position="1096"/>
        <end position="1111"/>
    </location>
</feature>
<feature type="transmembrane region" description="Helical" evidence="9">
    <location>
        <begin position="537"/>
        <end position="555"/>
    </location>
</feature>
<feature type="transmembrane region" description="Helical" evidence="9">
    <location>
        <begin position="340"/>
        <end position="359"/>
    </location>
</feature>
<keyword evidence="3 9" id="KW-0813">Transport</keyword>
<evidence type="ECO:0000256" key="7">
    <source>
        <dbReference type="ARBA" id="ARBA00022989"/>
    </source>
</evidence>
<dbReference type="SUPFAM" id="SSF82866">
    <property type="entry name" value="Multidrug efflux transporter AcrB transmembrane domain"/>
    <property type="match status" value="2"/>
</dbReference>
<dbReference type="InterPro" id="IPR004764">
    <property type="entry name" value="MdtF-like"/>
</dbReference>
<comment type="caution">
    <text evidence="11">The sequence shown here is derived from an EMBL/GenBank/DDBJ whole genome shotgun (WGS) entry which is preliminary data.</text>
</comment>
<evidence type="ECO:0000256" key="1">
    <source>
        <dbReference type="ARBA" id="ARBA00004429"/>
    </source>
</evidence>
<feature type="region of interest" description="Disordered" evidence="10">
    <location>
        <begin position="1076"/>
        <end position="1119"/>
    </location>
</feature>
<comment type="similarity">
    <text evidence="2 9">Belongs to the resistance-nodulation-cell division (RND) (TC 2.A.6) family.</text>
</comment>
<reference evidence="11 12" key="1">
    <citation type="submission" date="2020-10" db="EMBL/GenBank/DDBJ databases">
        <authorList>
            <person name="Peeters C."/>
        </authorList>
    </citation>
    <scope>NUCLEOTIDE SEQUENCE [LARGE SCALE GENOMIC DNA]</scope>
    <source>
        <strain evidence="11 12">LMG 28140</strain>
    </source>
</reference>
<evidence type="ECO:0000256" key="4">
    <source>
        <dbReference type="ARBA" id="ARBA00022475"/>
    </source>
</evidence>
<feature type="transmembrane region" description="Helical" evidence="9">
    <location>
        <begin position="393"/>
        <end position="413"/>
    </location>
</feature>
<feature type="transmembrane region" description="Helical" evidence="9">
    <location>
        <begin position="434"/>
        <end position="454"/>
    </location>
</feature>
<dbReference type="Gene3D" id="3.30.70.1440">
    <property type="entry name" value="Multidrug efflux transporter AcrB pore domain"/>
    <property type="match status" value="1"/>
</dbReference>
<evidence type="ECO:0000313" key="12">
    <source>
        <dbReference type="Proteomes" id="UP000598032"/>
    </source>
</evidence>
<dbReference type="Gene3D" id="3.30.70.1430">
    <property type="entry name" value="Multidrug efflux transporter AcrB pore domain"/>
    <property type="match status" value="2"/>
</dbReference>
<dbReference type="NCBIfam" id="TIGR00915">
    <property type="entry name" value="2A0602"/>
    <property type="match status" value="1"/>
</dbReference>
<evidence type="ECO:0000256" key="3">
    <source>
        <dbReference type="ARBA" id="ARBA00022448"/>
    </source>
</evidence>
<dbReference type="Gene3D" id="3.30.2090.10">
    <property type="entry name" value="Multidrug efflux transporter AcrB TolC docking domain, DN and DC subdomains"/>
    <property type="match status" value="2"/>
</dbReference>
<dbReference type="SUPFAM" id="SSF82693">
    <property type="entry name" value="Multidrug efflux transporter AcrB pore domain, PN1, PN2, PC1 and PC2 subdomains"/>
    <property type="match status" value="3"/>
</dbReference>
<dbReference type="Proteomes" id="UP000598032">
    <property type="component" value="Unassembled WGS sequence"/>
</dbReference>
<keyword evidence="12" id="KW-1185">Reference proteome</keyword>
<keyword evidence="7 9" id="KW-1133">Transmembrane helix</keyword>
<evidence type="ECO:0000256" key="6">
    <source>
        <dbReference type="ARBA" id="ARBA00022692"/>
    </source>
</evidence>
<evidence type="ECO:0000256" key="5">
    <source>
        <dbReference type="ARBA" id="ARBA00022519"/>
    </source>
</evidence>
<dbReference type="Gene3D" id="1.20.1640.10">
    <property type="entry name" value="Multidrug efflux transporter AcrB transmembrane domain"/>
    <property type="match status" value="2"/>
</dbReference>
<feature type="transmembrane region" description="Helical" evidence="9">
    <location>
        <begin position="366"/>
        <end position="387"/>
    </location>
</feature>
<dbReference type="PANTHER" id="PTHR32063">
    <property type="match status" value="1"/>
</dbReference>
<feature type="transmembrane region" description="Helical" evidence="9">
    <location>
        <begin position="961"/>
        <end position="985"/>
    </location>
</feature>
<feature type="transmembrane region" description="Helical" evidence="9">
    <location>
        <begin position="466"/>
        <end position="497"/>
    </location>
</feature>
<feature type="region of interest" description="Disordered" evidence="10">
    <location>
        <begin position="793"/>
        <end position="814"/>
    </location>
</feature>
<dbReference type="Pfam" id="PF00873">
    <property type="entry name" value="ACR_tran"/>
    <property type="match status" value="1"/>
</dbReference>